<reference evidence="2 3" key="1">
    <citation type="submission" date="2024-01" db="EMBL/GenBank/DDBJ databases">
        <title>Multi-omics insights into the function and evolution of sodium benzoate biodegradation pathways in Benzoatithermus flavus gen. nov., sp. nov. from hot spring.</title>
        <authorList>
            <person name="Hu C.-J."/>
            <person name="Li W.-J."/>
        </authorList>
    </citation>
    <scope>NUCLEOTIDE SEQUENCE [LARGE SCALE GENOMIC DNA]</scope>
    <source>
        <strain evidence="2 3">SYSU G07066</strain>
    </source>
</reference>
<gene>
    <name evidence="2" type="ORF">U1T56_14205</name>
</gene>
<keyword evidence="3" id="KW-1185">Reference proteome</keyword>
<dbReference type="Proteomes" id="UP001375743">
    <property type="component" value="Unassembled WGS sequence"/>
</dbReference>
<keyword evidence="1" id="KW-0732">Signal</keyword>
<organism evidence="2 3">
    <name type="scientific">Benzoatithermus flavus</name>
    <dbReference type="NCBI Taxonomy" id="3108223"/>
    <lineage>
        <taxon>Bacteria</taxon>
        <taxon>Pseudomonadati</taxon>
        <taxon>Pseudomonadota</taxon>
        <taxon>Alphaproteobacteria</taxon>
        <taxon>Geminicoccales</taxon>
        <taxon>Geminicoccaceae</taxon>
        <taxon>Benzoatithermus</taxon>
    </lineage>
</organism>
<protein>
    <recommendedName>
        <fullName evidence="4">Peptidase family M23</fullName>
    </recommendedName>
</protein>
<name>A0ABU8XTC8_9PROT</name>
<feature type="signal peptide" evidence="1">
    <location>
        <begin position="1"/>
        <end position="21"/>
    </location>
</feature>
<evidence type="ECO:0008006" key="4">
    <source>
        <dbReference type="Google" id="ProtNLM"/>
    </source>
</evidence>
<feature type="chain" id="PRO_5046473832" description="Peptidase family M23" evidence="1">
    <location>
        <begin position="22"/>
        <end position="204"/>
    </location>
</feature>
<dbReference type="RefSeq" id="WP_418160158.1">
    <property type="nucleotide sequence ID" value="NZ_JBBLZC010000013.1"/>
</dbReference>
<proteinExistence type="predicted"/>
<evidence type="ECO:0000313" key="2">
    <source>
        <dbReference type="EMBL" id="MEK0084309.1"/>
    </source>
</evidence>
<accession>A0ABU8XTC8</accession>
<dbReference type="EMBL" id="JBBLZC010000013">
    <property type="protein sequence ID" value="MEK0084309.1"/>
    <property type="molecule type" value="Genomic_DNA"/>
</dbReference>
<comment type="caution">
    <text evidence="2">The sequence shown here is derived from an EMBL/GenBank/DDBJ whole genome shotgun (WGS) entry which is preliminary data.</text>
</comment>
<sequence>MRVLATALLATVLALPQGVSADEITDQIDQARHYYDQGDIPGAVSELEFALQALRGKIGEQLLATFPEPPAGWRIEDPGDQSRGANPLMGAGTMLSRTYRSGEGDGEASIEAQLMAGSGFLQGLAGMLMNPQVLAAQPNAKRVRIGRDNAVVTYDAEDKSAQLVIDLGGKGTIMLQGHNVKSGDPLVALANKWDLRKVKELLGS</sequence>
<evidence type="ECO:0000313" key="3">
    <source>
        <dbReference type="Proteomes" id="UP001375743"/>
    </source>
</evidence>
<evidence type="ECO:0000256" key="1">
    <source>
        <dbReference type="SAM" id="SignalP"/>
    </source>
</evidence>